<dbReference type="PROSITE" id="PS00061">
    <property type="entry name" value="ADH_SHORT"/>
    <property type="match status" value="1"/>
</dbReference>
<dbReference type="eggNOG" id="COG4221">
    <property type="taxonomic scope" value="Bacteria"/>
</dbReference>
<proteinExistence type="inferred from homology"/>
<dbReference type="OrthoDB" id="9810734at2"/>
<evidence type="ECO:0000256" key="3">
    <source>
        <dbReference type="RuleBase" id="RU000363"/>
    </source>
</evidence>
<dbReference type="PANTHER" id="PTHR42901">
    <property type="entry name" value="ALCOHOL DEHYDROGENASE"/>
    <property type="match status" value="1"/>
</dbReference>
<dbReference type="InterPro" id="IPR036291">
    <property type="entry name" value="NAD(P)-bd_dom_sf"/>
</dbReference>
<dbReference type="AlphaFoldDB" id="A5EVP0"/>
<dbReference type="FunFam" id="3.40.50.720:FF:000047">
    <property type="entry name" value="NADP-dependent L-serine/L-allo-threonine dehydrogenase"/>
    <property type="match status" value="1"/>
</dbReference>
<evidence type="ECO:0000256" key="2">
    <source>
        <dbReference type="ARBA" id="ARBA00023002"/>
    </source>
</evidence>
<evidence type="ECO:0000313" key="4">
    <source>
        <dbReference type="EMBL" id="ABQ13852.1"/>
    </source>
</evidence>
<dbReference type="EMBL" id="CP000513">
    <property type="protein sequence ID" value="ABQ13852.1"/>
    <property type="molecule type" value="Genomic_DNA"/>
</dbReference>
<dbReference type="InterPro" id="IPR020904">
    <property type="entry name" value="Sc_DH/Rdtase_CS"/>
</dbReference>
<name>A5EVP0_DICNV</name>
<dbReference type="GO" id="GO:0016616">
    <property type="term" value="F:oxidoreductase activity, acting on the CH-OH group of donors, NAD or NADP as acceptor"/>
    <property type="evidence" value="ECO:0007669"/>
    <property type="project" value="UniProtKB-ARBA"/>
</dbReference>
<dbReference type="STRING" id="246195.DNO_0503"/>
<dbReference type="PRINTS" id="PR00081">
    <property type="entry name" value="GDHRDH"/>
</dbReference>
<accession>A5EVP0</accession>
<dbReference type="PANTHER" id="PTHR42901:SF1">
    <property type="entry name" value="ALCOHOL DEHYDROGENASE"/>
    <property type="match status" value="1"/>
</dbReference>
<keyword evidence="5" id="KW-1185">Reference proteome</keyword>
<protein>
    <submittedName>
        <fullName evidence="4">Short chain dehydrogenase family</fullName>
    </submittedName>
</protein>
<dbReference type="Proteomes" id="UP000000248">
    <property type="component" value="Chromosome"/>
</dbReference>
<dbReference type="InterPro" id="IPR002347">
    <property type="entry name" value="SDR_fam"/>
</dbReference>
<dbReference type="KEGG" id="dno:DNO_0503"/>
<sequence length="252" mass="27518">MIVLITGASSGFGWEAAKLCVAKGHRVIGCARRTERLQALQKELGDAFFPLPFDIADADALNAAFERLPEDWRAIDVLVNNAGLALGQAPAHESRLADWEQMIATNIQGLVRMTHKVLPQMVAKNRGQIINLSSTASQYAYYGSNVYGASKAFVSQFSMNLRADLIGTAVRVTSLEPGIIGGTEFSHVRFYGDHDRANALYRGFDNVTGKDIAELIVWLIELPAHININRLEVMPVAQTFAGLTVAKKDEAC</sequence>
<dbReference type="PRINTS" id="PR00080">
    <property type="entry name" value="SDRFAMILY"/>
</dbReference>
<comment type="similarity">
    <text evidence="1 3">Belongs to the short-chain dehydrogenases/reductases (SDR) family.</text>
</comment>
<dbReference type="SUPFAM" id="SSF51735">
    <property type="entry name" value="NAD(P)-binding Rossmann-fold domains"/>
    <property type="match status" value="1"/>
</dbReference>
<gene>
    <name evidence="4" type="ordered locus">DNO_0503</name>
</gene>
<keyword evidence="2" id="KW-0560">Oxidoreductase</keyword>
<evidence type="ECO:0000313" key="5">
    <source>
        <dbReference type="Proteomes" id="UP000000248"/>
    </source>
</evidence>
<dbReference type="HOGENOM" id="CLU_010194_2_10_6"/>
<organism evidence="4 5">
    <name type="scientific">Dichelobacter nodosus (strain VCS1703A)</name>
    <dbReference type="NCBI Taxonomy" id="246195"/>
    <lineage>
        <taxon>Bacteria</taxon>
        <taxon>Pseudomonadati</taxon>
        <taxon>Pseudomonadota</taxon>
        <taxon>Gammaproteobacteria</taxon>
        <taxon>Cardiobacteriales</taxon>
        <taxon>Cardiobacteriaceae</taxon>
        <taxon>Dichelobacter</taxon>
    </lineage>
</organism>
<dbReference type="Pfam" id="PF00106">
    <property type="entry name" value="adh_short"/>
    <property type="match status" value="1"/>
</dbReference>
<reference evidence="4 5" key="1">
    <citation type="journal article" date="2007" name="Nat. Biotechnol.">
        <title>Genome sequence and identification of candidate vaccine antigens from the animal pathogen Dichelobacter nodosus.</title>
        <authorList>
            <person name="Myers G.S."/>
            <person name="Parker D."/>
            <person name="Al-Hasani K."/>
            <person name="Kennan R.M."/>
            <person name="Seemann T."/>
            <person name="Ren Q."/>
            <person name="Badger J.H."/>
            <person name="Selengut J.D."/>
            <person name="Deboy R.T."/>
            <person name="Tettelin H."/>
            <person name="Boyce J.D."/>
            <person name="McCarl V.P."/>
            <person name="Han X."/>
            <person name="Nelson W.C."/>
            <person name="Madupu R."/>
            <person name="Mohamoud Y."/>
            <person name="Holley T."/>
            <person name="Fedorova N."/>
            <person name="Khouri H."/>
            <person name="Bottomley S.P."/>
            <person name="Whittington R.J."/>
            <person name="Adler B."/>
            <person name="Songer J.G."/>
            <person name="Rood J.I."/>
            <person name="Paulsen I.T."/>
        </authorList>
    </citation>
    <scope>NUCLEOTIDE SEQUENCE [LARGE SCALE GENOMIC DNA]</scope>
    <source>
        <strain evidence="4 5">VCS1703A</strain>
    </source>
</reference>
<dbReference type="RefSeq" id="WP_012030838.1">
    <property type="nucleotide sequence ID" value="NC_009446.1"/>
</dbReference>
<evidence type="ECO:0000256" key="1">
    <source>
        <dbReference type="ARBA" id="ARBA00006484"/>
    </source>
</evidence>
<dbReference type="Gene3D" id="3.40.50.720">
    <property type="entry name" value="NAD(P)-binding Rossmann-like Domain"/>
    <property type="match status" value="1"/>
</dbReference>